<feature type="domain" description="NGO1945-like C-terminal" evidence="2">
    <location>
        <begin position="154"/>
        <end position="245"/>
    </location>
</feature>
<sequence length="257" mass="29440">MGIQAMSVQLPEFQRFQYAFTAHLRNPRAKPVPPGLDARRMRIYSRLVYENLDGFLLKCFPVTRDVLGSRRWSRLVRAFLIAHRSRSPLFHQIAGEFIEFLGSKGVIPEKYPWFLLELAHYEWVELALSISTDMPDWKTIDPAGNLLEGRPLLNPVLANLCYHWPVHHIRPRARIAPAKTYLLLFRDADDEIQFSEINAFTARLIDLLALEEHTGHAALEIITTESRHPSPEVVMQGGEKIMIDLQARGALLGIARE</sequence>
<reference evidence="3 4" key="1">
    <citation type="submission" date="2016-10" db="EMBL/GenBank/DDBJ databases">
        <authorList>
            <person name="de Groot N.N."/>
        </authorList>
    </citation>
    <scope>NUCLEOTIDE SEQUENCE [LARGE SCALE GENOMIC DNA]</scope>
    <source>
        <strain evidence="3 4">Nl18</strain>
    </source>
</reference>
<dbReference type="InterPro" id="IPR044922">
    <property type="entry name" value="DUF2063_N_sf"/>
</dbReference>
<dbReference type="Gene3D" id="1.10.150.690">
    <property type="entry name" value="DUF2063"/>
    <property type="match status" value="1"/>
</dbReference>
<dbReference type="Pfam" id="PF22106">
    <property type="entry name" value="NGO1945_C"/>
    <property type="match status" value="1"/>
</dbReference>
<dbReference type="EMBL" id="FOCT01000009">
    <property type="protein sequence ID" value="SEN97872.1"/>
    <property type="molecule type" value="Genomic_DNA"/>
</dbReference>
<dbReference type="InterPro" id="IPR054098">
    <property type="entry name" value="NGO1945-like_C"/>
</dbReference>
<dbReference type="Gene3D" id="3.90.930.50">
    <property type="match status" value="1"/>
</dbReference>
<dbReference type="InterPro" id="IPR018640">
    <property type="entry name" value="DUF2063"/>
</dbReference>
<gene>
    <name evidence="3" type="ORF">SAMN05216404_109111</name>
</gene>
<evidence type="ECO:0000313" key="4">
    <source>
        <dbReference type="Proteomes" id="UP000183898"/>
    </source>
</evidence>
<accession>A0A1H8KY99</accession>
<dbReference type="Proteomes" id="UP000183898">
    <property type="component" value="Unassembled WGS sequence"/>
</dbReference>
<evidence type="ECO:0000313" key="3">
    <source>
        <dbReference type="EMBL" id="SEN97872.1"/>
    </source>
</evidence>
<name>A0A1H8KY99_9PROT</name>
<feature type="domain" description="Putative DNA-binding" evidence="1">
    <location>
        <begin position="16"/>
        <end position="101"/>
    </location>
</feature>
<evidence type="ECO:0000259" key="2">
    <source>
        <dbReference type="Pfam" id="PF22106"/>
    </source>
</evidence>
<dbReference type="AlphaFoldDB" id="A0A1H8KY99"/>
<dbReference type="Pfam" id="PF09836">
    <property type="entry name" value="DUF2063"/>
    <property type="match status" value="1"/>
</dbReference>
<evidence type="ECO:0000259" key="1">
    <source>
        <dbReference type="Pfam" id="PF09836"/>
    </source>
</evidence>
<organism evidence="3 4">
    <name type="scientific">Nitrosospira multiformis</name>
    <dbReference type="NCBI Taxonomy" id="1231"/>
    <lineage>
        <taxon>Bacteria</taxon>
        <taxon>Pseudomonadati</taxon>
        <taxon>Pseudomonadota</taxon>
        <taxon>Betaproteobacteria</taxon>
        <taxon>Nitrosomonadales</taxon>
        <taxon>Nitrosomonadaceae</taxon>
        <taxon>Nitrosospira</taxon>
    </lineage>
</organism>
<proteinExistence type="predicted"/>
<protein>
    <submittedName>
        <fullName evidence="3">Uncharacterized protein</fullName>
    </submittedName>
</protein>